<dbReference type="AlphaFoldDB" id="A0AA35SGK3"/>
<dbReference type="PANTHER" id="PTHR10055">
    <property type="entry name" value="TRYPTOPHANYL-TRNA SYNTHETASE"/>
    <property type="match status" value="1"/>
</dbReference>
<proteinExistence type="predicted"/>
<feature type="compositionally biased region" description="Basic and acidic residues" evidence="2">
    <location>
        <begin position="461"/>
        <end position="472"/>
    </location>
</feature>
<dbReference type="SUPFAM" id="SSF48600">
    <property type="entry name" value="Chorismate mutase II"/>
    <property type="match status" value="1"/>
</dbReference>
<dbReference type="InterPro" id="IPR036979">
    <property type="entry name" value="CM_dom_sf"/>
</dbReference>
<dbReference type="GO" id="GO:0046417">
    <property type="term" value="P:chorismate metabolic process"/>
    <property type="evidence" value="ECO:0007669"/>
    <property type="project" value="InterPro"/>
</dbReference>
<sequence length="741" mass="80643">MATTQSYTPDAHRLAASLPAIYASHPAAQGLAAARRITVTAAELQAAGWGNPTDPAVINTAALLLLAGLPDAADRPGVSAAIAEAWLRGAGAPGEFVAAVSDAIAGAWRELQTVAVAADQAGSAVLGNNGLLLGHAALLDLVALERHRDYLREVPPTGSERYLSAYRQGCLIPALLLGPRLSMPAAMAMYASRMPSLAEFLDEQDAALVPTDWRRLAQVGDVQKGVVRLLAGEDPALVKSEMPPPGLPYAEYRGQQRSVIAGSHDLILNLTHDRIEASRNVAAEKYLESDTIHKPAVEENLFVSARRRARQLGMSAETAEDIARLLLSNARAVQERTLNDIAQRLSRLHGQILDADSPESRTEEQDMAIPSLVVRTGDQPLARENELIKELRVTGLNESYPEQRRQFAQWFDAPHPYMETGQIVASRDADLFLQALTDGQRCKVVLGFRDLELTHAAIRDTREERRQGRSDTGHPNVRSTARQAMHDRLLTLAAAGLDLHRTDAYLQMDRLAITETAFALGSAIPLSLLNSALGLRLRDSATDTFLPLLRLADILHTQQAESGGPCRTLVLDGLGGDVYVRMARNVAEEFGFIKPSALYLRMVRSLTIYHDPRTGSAVEVMTNRVPPGSITYRDDADEVRRRIGRAYTGGRQTLEEQRRLGGNPDPRVCGVASLHAFHATTGASDFTELQRQCRAGELLCGQCKASATDRLIKYLQEHRLAGQDLPPETLQRARDLAGLDA</sequence>
<dbReference type="SUPFAM" id="SSF52374">
    <property type="entry name" value="Nucleotidylyl transferase"/>
    <property type="match status" value="1"/>
</dbReference>
<dbReference type="SMART" id="SM00830">
    <property type="entry name" value="CM_2"/>
    <property type="match status" value="1"/>
</dbReference>
<gene>
    <name evidence="4" type="ORF">GBAR_LOCUS16516</name>
</gene>
<evidence type="ECO:0000256" key="2">
    <source>
        <dbReference type="SAM" id="MobiDB-lite"/>
    </source>
</evidence>
<dbReference type="PANTHER" id="PTHR10055:SF5">
    <property type="entry name" value="TRYPTOPHAN--TRNA LIGASE"/>
    <property type="match status" value="1"/>
</dbReference>
<keyword evidence="5" id="KW-1185">Reference proteome</keyword>
<feature type="domain" description="Chorismate mutase" evidence="3">
    <location>
        <begin position="257"/>
        <end position="337"/>
    </location>
</feature>
<dbReference type="GO" id="GO:0006436">
    <property type="term" value="P:tryptophanyl-tRNA aminoacylation"/>
    <property type="evidence" value="ECO:0007669"/>
    <property type="project" value="TreeGrafter"/>
</dbReference>
<dbReference type="GO" id="GO:0004106">
    <property type="term" value="F:chorismate mutase activity"/>
    <property type="evidence" value="ECO:0007669"/>
    <property type="project" value="InterPro"/>
</dbReference>
<evidence type="ECO:0000313" key="5">
    <source>
        <dbReference type="Proteomes" id="UP001174909"/>
    </source>
</evidence>
<name>A0AA35SGK3_GEOBA</name>
<dbReference type="Gene3D" id="3.40.50.620">
    <property type="entry name" value="HUPs"/>
    <property type="match status" value="1"/>
</dbReference>
<dbReference type="Gene3D" id="1.10.240.10">
    <property type="entry name" value="Tyrosyl-Transfer RNA Synthetase"/>
    <property type="match status" value="1"/>
</dbReference>
<organism evidence="4 5">
    <name type="scientific">Geodia barretti</name>
    <name type="common">Barrett's horny sponge</name>
    <dbReference type="NCBI Taxonomy" id="519541"/>
    <lineage>
        <taxon>Eukaryota</taxon>
        <taxon>Metazoa</taxon>
        <taxon>Porifera</taxon>
        <taxon>Demospongiae</taxon>
        <taxon>Heteroscleromorpha</taxon>
        <taxon>Tetractinellida</taxon>
        <taxon>Astrophorina</taxon>
        <taxon>Geodiidae</taxon>
        <taxon>Geodia</taxon>
    </lineage>
</organism>
<feature type="region of interest" description="Disordered" evidence="2">
    <location>
        <begin position="461"/>
        <end position="480"/>
    </location>
</feature>
<dbReference type="InterPro" id="IPR002701">
    <property type="entry name" value="CM_II_prokaryot"/>
</dbReference>
<reference evidence="4" key="1">
    <citation type="submission" date="2023-03" db="EMBL/GenBank/DDBJ databases">
        <authorList>
            <person name="Steffen K."/>
            <person name="Cardenas P."/>
        </authorList>
    </citation>
    <scope>NUCLEOTIDE SEQUENCE</scope>
</reference>
<dbReference type="InterPro" id="IPR014729">
    <property type="entry name" value="Rossmann-like_a/b/a_fold"/>
</dbReference>
<protein>
    <recommendedName>
        <fullName evidence="1">Tryptophanyl-tRNA synthetase</fullName>
    </recommendedName>
</protein>
<dbReference type="EMBL" id="CASHTH010002375">
    <property type="protein sequence ID" value="CAI8029029.1"/>
    <property type="molecule type" value="Genomic_DNA"/>
</dbReference>
<dbReference type="GO" id="GO:0004830">
    <property type="term" value="F:tryptophan-tRNA ligase activity"/>
    <property type="evidence" value="ECO:0007669"/>
    <property type="project" value="TreeGrafter"/>
</dbReference>
<evidence type="ECO:0000313" key="4">
    <source>
        <dbReference type="EMBL" id="CAI8029029.1"/>
    </source>
</evidence>
<dbReference type="Gene3D" id="1.20.59.10">
    <property type="entry name" value="Chorismate mutase"/>
    <property type="match status" value="1"/>
</dbReference>
<dbReference type="InterPro" id="IPR036263">
    <property type="entry name" value="Chorismate_II_sf"/>
</dbReference>
<accession>A0AA35SGK3</accession>
<evidence type="ECO:0000256" key="1">
    <source>
        <dbReference type="ARBA" id="ARBA00030268"/>
    </source>
</evidence>
<keyword evidence="4" id="KW-0436">Ligase</keyword>
<comment type="caution">
    <text evidence="4">The sequence shown here is derived from an EMBL/GenBank/DDBJ whole genome shotgun (WGS) entry which is preliminary data.</text>
</comment>
<dbReference type="GO" id="GO:0005737">
    <property type="term" value="C:cytoplasm"/>
    <property type="evidence" value="ECO:0007669"/>
    <property type="project" value="TreeGrafter"/>
</dbReference>
<dbReference type="Proteomes" id="UP001174909">
    <property type="component" value="Unassembled WGS sequence"/>
</dbReference>
<evidence type="ECO:0000259" key="3">
    <source>
        <dbReference type="SMART" id="SM00830"/>
    </source>
</evidence>